<dbReference type="AlphaFoldDB" id="A0AAV9Y2M8"/>
<dbReference type="PANTHER" id="PTHR13387:SF9">
    <property type="entry name" value="PROTEIN HGH1 HOMOLOG"/>
    <property type="match status" value="1"/>
</dbReference>
<sequence>MGELESFSSEQIFEDLFSLLSTKNDEVIRGTIDLLLDQSETEALREFLLKDTKHLRHVILFVGNDICEVSEKAMKILINLSQNSEVVDVLCTRFSVIEYTMDNLREQMRRSTTFPYHLELNLMLISNLTRFSNGRDAFLVKNKHKKSLYLPFLLECLLNPKTEVEREMVISIVNNCTSCESGRNFLFETDVGIDILNKISEILLKSIKGDNFELINTILSIITHICVDRKLHSLIKSMNCNIVYTLCCLIYPDEPNSNLRRRKSKSILKSLQNKMVLIDSTGDYKTINNKAEDVTDDGTLFEEEAVDSVSGQNIIPESISKFAIGPIKEEFSQEIFDCILVLSSTMEGRDILRNLGFYEILRVWHLYESNKEVITGIESIVHLFVYSEEELNSQDLKTSSF</sequence>
<reference evidence="2 3" key="1">
    <citation type="submission" date="2023-10" db="EMBL/GenBank/DDBJ databases">
        <title>Comparative genomics analysis reveals potential genetic determinants of host preference in Cryptosporidium xiaoi.</title>
        <authorList>
            <person name="Xiao L."/>
            <person name="Li J."/>
        </authorList>
    </citation>
    <scope>NUCLEOTIDE SEQUENCE [LARGE SCALE GENOMIC DNA]</scope>
    <source>
        <strain evidence="2 3">52996</strain>
    </source>
</reference>
<dbReference type="SUPFAM" id="SSF48371">
    <property type="entry name" value="ARM repeat"/>
    <property type="match status" value="1"/>
</dbReference>
<feature type="domain" description="Protein HGH1 C-terminal" evidence="1">
    <location>
        <begin position="338"/>
        <end position="390"/>
    </location>
</feature>
<dbReference type="InterPro" id="IPR016024">
    <property type="entry name" value="ARM-type_fold"/>
</dbReference>
<comment type="caution">
    <text evidence="2">The sequence shown here is derived from an EMBL/GenBank/DDBJ whole genome shotgun (WGS) entry which is preliminary data.</text>
</comment>
<accession>A0AAV9Y2M8</accession>
<name>A0AAV9Y2M8_9CRYT</name>
<evidence type="ECO:0000259" key="1">
    <source>
        <dbReference type="Pfam" id="PF04064"/>
    </source>
</evidence>
<organism evidence="2 3">
    <name type="scientific">Cryptosporidium xiaoi</name>
    <dbReference type="NCBI Taxonomy" id="659607"/>
    <lineage>
        <taxon>Eukaryota</taxon>
        <taxon>Sar</taxon>
        <taxon>Alveolata</taxon>
        <taxon>Apicomplexa</taxon>
        <taxon>Conoidasida</taxon>
        <taxon>Coccidia</taxon>
        <taxon>Eucoccidiorida</taxon>
        <taxon>Eimeriorina</taxon>
        <taxon>Cryptosporidiidae</taxon>
        <taxon>Cryptosporidium</taxon>
    </lineage>
</organism>
<dbReference type="EMBL" id="JAWDEY010000002">
    <property type="protein sequence ID" value="KAK6590983.1"/>
    <property type="molecule type" value="Genomic_DNA"/>
</dbReference>
<evidence type="ECO:0000313" key="2">
    <source>
        <dbReference type="EMBL" id="KAK6590983.1"/>
    </source>
</evidence>
<gene>
    <name evidence="2" type="ORF">RS030_111750</name>
</gene>
<dbReference type="InterPro" id="IPR011989">
    <property type="entry name" value="ARM-like"/>
</dbReference>
<evidence type="ECO:0000313" key="3">
    <source>
        <dbReference type="Proteomes" id="UP001311799"/>
    </source>
</evidence>
<dbReference type="PANTHER" id="PTHR13387">
    <property type="entry name" value="PROTEIN HGH1 HOMOLOG"/>
    <property type="match status" value="1"/>
</dbReference>
<keyword evidence="3" id="KW-1185">Reference proteome</keyword>
<dbReference type="Proteomes" id="UP001311799">
    <property type="component" value="Unassembled WGS sequence"/>
</dbReference>
<protein>
    <recommendedName>
        <fullName evidence="1">Protein HGH1 C-terminal domain-containing protein</fullName>
    </recommendedName>
</protein>
<dbReference type="Pfam" id="PF04064">
    <property type="entry name" value="DUF384"/>
    <property type="match status" value="1"/>
</dbReference>
<dbReference type="InterPro" id="IPR039717">
    <property type="entry name" value="Hgh1"/>
</dbReference>
<dbReference type="Gene3D" id="1.25.10.10">
    <property type="entry name" value="Leucine-rich Repeat Variant"/>
    <property type="match status" value="1"/>
</dbReference>
<proteinExistence type="predicted"/>
<dbReference type="InterPro" id="IPR007206">
    <property type="entry name" value="Protein_HGH1_C"/>
</dbReference>